<feature type="compositionally biased region" description="Polar residues" evidence="2">
    <location>
        <begin position="638"/>
        <end position="651"/>
    </location>
</feature>
<feature type="region of interest" description="Disordered" evidence="2">
    <location>
        <begin position="387"/>
        <end position="533"/>
    </location>
</feature>
<protein>
    <submittedName>
        <fullName evidence="3">Uncharacterized protein</fullName>
    </submittedName>
</protein>
<keyword evidence="4" id="KW-1185">Reference proteome</keyword>
<feature type="compositionally biased region" description="Polar residues" evidence="2">
    <location>
        <begin position="395"/>
        <end position="408"/>
    </location>
</feature>
<feature type="compositionally biased region" description="Low complexity" evidence="2">
    <location>
        <begin position="30"/>
        <end position="55"/>
    </location>
</feature>
<dbReference type="AlphaFoldDB" id="A0A8H4QT49"/>
<feature type="compositionally biased region" description="Low complexity" evidence="2">
    <location>
        <begin position="248"/>
        <end position="266"/>
    </location>
</feature>
<feature type="compositionally biased region" description="Acidic residues" evidence="2">
    <location>
        <begin position="475"/>
        <end position="491"/>
    </location>
</feature>
<feature type="compositionally biased region" description="Basic and acidic residues" evidence="2">
    <location>
        <begin position="461"/>
        <end position="474"/>
    </location>
</feature>
<feature type="coiled-coil region" evidence="1">
    <location>
        <begin position="197"/>
        <end position="224"/>
    </location>
</feature>
<feature type="region of interest" description="Disordered" evidence="2">
    <location>
        <begin position="1"/>
        <end position="110"/>
    </location>
</feature>
<dbReference type="Proteomes" id="UP000521872">
    <property type="component" value="Unassembled WGS sequence"/>
</dbReference>
<reference evidence="3 4" key="1">
    <citation type="submission" date="2019-12" db="EMBL/GenBank/DDBJ databases">
        <authorList>
            <person name="Floudas D."/>
            <person name="Bentzer J."/>
            <person name="Ahren D."/>
            <person name="Johansson T."/>
            <person name="Persson P."/>
            <person name="Tunlid A."/>
        </authorList>
    </citation>
    <scope>NUCLEOTIDE SEQUENCE [LARGE SCALE GENOMIC DNA]</scope>
    <source>
        <strain evidence="3 4">CBS 102.39</strain>
    </source>
</reference>
<sequence>MNETSAPPSSFKHSASLSPSNATPRPLHLTLGTVTGGSSPSTPRSSGSPGASSRTELTSPSVVVEASPTISNLKTTSKAKKRSSITYIPSNGGHDHSPLTSTFDQQGSNEVLRSPLGLGVDVKWNSGAGLSRSSSLGGGGGGRGSSSRGAGTPRTTTRFSDSHTSTSAKDATSTTPHVKDRPPVTLAEKHAELLHFIAQKESKCLELRSQLAVHEAELLELKRKWERIVNRGFGKSLSPGDTNTHSTSPNGSLLLASSPSPSSSQSHTTPNFPLSGVLSPTATTPGAAVVFEGIKEGVQGVSRLIAAGLESIVQVNAADGTSDKTPEQSNPIPFRLGSAPQKQHQRKANGHIYGHGQNESQSSSSTAVSAISSGAFSSVSLSSASSVDTLASGSDSTAKLPSSTSSEDAQSEFGEFESGQASRVSSTRSSLSGKDILMVQDTGATPTMSPNPDFQRRREKKMNLKEVSELKLDPVDTEVFDWDDGWDEPASEEQAKDDALKTASSSSSRSAVGAPSGKEGKAKSNPASSPSTAFVPLSSIVATPQMSSWVGSVGKKWGELKGGNTFTRSQKRASVLLSDMQQSIVSVLTSPSATNSETNTSSSLTSNSATSPSPLSPTSKSLFSSNASSRNEKLKGKAQTQQPQSHRSMTISPQPSPDQAQAQASSTSTSSTSLLDDSDGEEDARPNGSGGGDEDDTVRMRMNVMLPDSVSPTTPVLTPKNTKEADDDEWNW</sequence>
<dbReference type="EMBL" id="JAACJL010000031">
    <property type="protein sequence ID" value="KAF4616703.1"/>
    <property type="molecule type" value="Genomic_DNA"/>
</dbReference>
<proteinExistence type="predicted"/>
<evidence type="ECO:0000256" key="1">
    <source>
        <dbReference type="SAM" id="Coils"/>
    </source>
</evidence>
<organism evidence="3 4">
    <name type="scientific">Agrocybe pediades</name>
    <dbReference type="NCBI Taxonomy" id="84607"/>
    <lineage>
        <taxon>Eukaryota</taxon>
        <taxon>Fungi</taxon>
        <taxon>Dikarya</taxon>
        <taxon>Basidiomycota</taxon>
        <taxon>Agaricomycotina</taxon>
        <taxon>Agaricomycetes</taxon>
        <taxon>Agaricomycetidae</taxon>
        <taxon>Agaricales</taxon>
        <taxon>Agaricineae</taxon>
        <taxon>Strophariaceae</taxon>
        <taxon>Agrocybe</taxon>
    </lineage>
</organism>
<evidence type="ECO:0000313" key="3">
    <source>
        <dbReference type="EMBL" id="KAF4616703.1"/>
    </source>
</evidence>
<feature type="compositionally biased region" description="Polar residues" evidence="2">
    <location>
        <begin position="710"/>
        <end position="720"/>
    </location>
</feature>
<keyword evidence="1" id="KW-0175">Coiled coil</keyword>
<evidence type="ECO:0000313" key="4">
    <source>
        <dbReference type="Proteomes" id="UP000521872"/>
    </source>
</evidence>
<feature type="compositionally biased region" description="Low complexity" evidence="2">
    <location>
        <begin position="589"/>
        <end position="626"/>
    </location>
</feature>
<feature type="compositionally biased region" description="Low complexity" evidence="2">
    <location>
        <begin position="657"/>
        <end position="675"/>
    </location>
</feature>
<feature type="region of interest" description="Disordered" evidence="2">
    <location>
        <begin position="232"/>
        <end position="278"/>
    </location>
</feature>
<evidence type="ECO:0000256" key="2">
    <source>
        <dbReference type="SAM" id="MobiDB-lite"/>
    </source>
</evidence>
<feature type="compositionally biased region" description="Polar residues" evidence="2">
    <location>
        <begin position="98"/>
        <end position="110"/>
    </location>
</feature>
<feature type="compositionally biased region" description="Polar residues" evidence="2">
    <location>
        <begin position="442"/>
        <end position="452"/>
    </location>
</feature>
<comment type="caution">
    <text evidence="3">The sequence shown here is derived from an EMBL/GenBank/DDBJ whole genome shotgun (WGS) entry which is preliminary data.</text>
</comment>
<feature type="compositionally biased region" description="Low complexity" evidence="2">
    <location>
        <begin position="162"/>
        <end position="175"/>
    </location>
</feature>
<feature type="region of interest" description="Disordered" evidence="2">
    <location>
        <begin position="122"/>
        <end position="183"/>
    </location>
</feature>
<feature type="compositionally biased region" description="Low complexity" evidence="2">
    <location>
        <begin position="126"/>
        <end position="135"/>
    </location>
</feature>
<gene>
    <name evidence="3" type="ORF">D9613_008804</name>
</gene>
<feature type="compositionally biased region" description="Low complexity" evidence="2">
    <location>
        <begin position="418"/>
        <end position="432"/>
    </location>
</feature>
<feature type="compositionally biased region" description="Polar residues" evidence="2">
    <location>
        <begin position="1"/>
        <end position="23"/>
    </location>
</feature>
<name>A0A8H4QT49_9AGAR</name>
<feature type="region of interest" description="Disordered" evidence="2">
    <location>
        <begin position="588"/>
        <end position="732"/>
    </location>
</feature>
<feature type="region of interest" description="Disordered" evidence="2">
    <location>
        <begin position="318"/>
        <end position="366"/>
    </location>
</feature>
<feature type="compositionally biased region" description="Low complexity" evidence="2">
    <location>
        <begin position="503"/>
        <end position="516"/>
    </location>
</feature>
<accession>A0A8H4QT49</accession>
<feature type="compositionally biased region" description="Polar residues" evidence="2">
    <location>
        <begin position="267"/>
        <end position="278"/>
    </location>
</feature>